<dbReference type="InterPro" id="IPR001387">
    <property type="entry name" value="Cro/C1-type_HTH"/>
</dbReference>
<feature type="domain" description="HTH cro/C1-type" evidence="1">
    <location>
        <begin position="46"/>
        <end position="100"/>
    </location>
</feature>
<gene>
    <name evidence="2" type="ORF">KVP70_07115</name>
    <name evidence="3" type="ORF">L1274_002298</name>
</gene>
<sequence length="109" mass="11691">MSTNSKLPLSDEELAAFEATRDLAAELLQAGEQMKAGLGRVVYSPLIAARKNTGLTPEQFAALFGISVSTLESWEQDRKPPVGAVRTLIAIALHHPEALIAIANQPQEV</sequence>
<dbReference type="Proteomes" id="UP001162889">
    <property type="component" value="Unassembled WGS sequence"/>
</dbReference>
<dbReference type="RefSeq" id="WP_217941449.1">
    <property type="nucleotide sequence ID" value="NZ_JAHTGR010000003.1"/>
</dbReference>
<dbReference type="AlphaFoldDB" id="A0AA41H5N1"/>
<dbReference type="Proteomes" id="UP001155901">
    <property type="component" value="Unassembled WGS sequence"/>
</dbReference>
<accession>A0AA41H5N1</accession>
<dbReference type="PROSITE" id="PS50943">
    <property type="entry name" value="HTH_CROC1"/>
    <property type="match status" value="1"/>
</dbReference>
<name>A0AA41H5N1_9BURK</name>
<evidence type="ECO:0000313" key="5">
    <source>
        <dbReference type="Proteomes" id="UP001162889"/>
    </source>
</evidence>
<reference evidence="3" key="2">
    <citation type="submission" date="2022-03" db="EMBL/GenBank/DDBJ databases">
        <title>Genome Encyclopedia of Bacteria and Archaea VI: Functional Genomics of Type Strains.</title>
        <authorList>
            <person name="Whitman W."/>
        </authorList>
    </citation>
    <scope>NUCLEOTIDE SEQUENCE</scope>
    <source>
        <strain evidence="3">HSC-15S17</strain>
    </source>
</reference>
<evidence type="ECO:0000259" key="1">
    <source>
        <dbReference type="PROSITE" id="PS50943"/>
    </source>
</evidence>
<evidence type="ECO:0000313" key="2">
    <source>
        <dbReference type="EMBL" id="MBV6320700.1"/>
    </source>
</evidence>
<organism evidence="2 4">
    <name type="scientific">Duganella violaceipulchra</name>
    <dbReference type="NCBI Taxonomy" id="2849652"/>
    <lineage>
        <taxon>Bacteria</taxon>
        <taxon>Pseudomonadati</taxon>
        <taxon>Pseudomonadota</taxon>
        <taxon>Betaproteobacteria</taxon>
        <taxon>Burkholderiales</taxon>
        <taxon>Oxalobacteraceae</taxon>
        <taxon>Telluria group</taxon>
        <taxon>Duganella</taxon>
    </lineage>
</organism>
<dbReference type="EMBL" id="JALJZU010000004">
    <property type="protein sequence ID" value="MCP2008590.1"/>
    <property type="molecule type" value="Genomic_DNA"/>
</dbReference>
<comment type="caution">
    <text evidence="2">The sequence shown here is derived from an EMBL/GenBank/DDBJ whole genome shotgun (WGS) entry which is preliminary data.</text>
</comment>
<dbReference type="Pfam" id="PF01381">
    <property type="entry name" value="HTH_3"/>
    <property type="match status" value="1"/>
</dbReference>
<dbReference type="EMBL" id="JAHTGR010000003">
    <property type="protein sequence ID" value="MBV6320700.1"/>
    <property type="molecule type" value="Genomic_DNA"/>
</dbReference>
<dbReference type="CDD" id="cd00093">
    <property type="entry name" value="HTH_XRE"/>
    <property type="match status" value="1"/>
</dbReference>
<proteinExistence type="predicted"/>
<evidence type="ECO:0000313" key="3">
    <source>
        <dbReference type="EMBL" id="MCP2008590.1"/>
    </source>
</evidence>
<evidence type="ECO:0000313" key="4">
    <source>
        <dbReference type="Proteomes" id="UP001155901"/>
    </source>
</evidence>
<keyword evidence="5" id="KW-1185">Reference proteome</keyword>
<reference evidence="2" key="1">
    <citation type="submission" date="2021-07" db="EMBL/GenBank/DDBJ databases">
        <title>Characterization of violacein-producing bacteria and related species.</title>
        <authorList>
            <person name="Wilson H.S."/>
            <person name="De Leon M.E."/>
        </authorList>
    </citation>
    <scope>NUCLEOTIDE SEQUENCE</scope>
    <source>
        <strain evidence="2">HSC-15S17</strain>
    </source>
</reference>
<protein>
    <submittedName>
        <fullName evidence="2">Helix-turn-helix domain-containing protein</fullName>
    </submittedName>
    <submittedName>
        <fullName evidence="3">Transcriptional regulator</fullName>
    </submittedName>
</protein>